<comment type="similarity">
    <text evidence="2">Belongs to the class-III pyridoxal-phosphate-dependent aminotransferase family.</text>
</comment>
<dbReference type="CDD" id="cd00610">
    <property type="entry name" value="OAT_like"/>
    <property type="match status" value="1"/>
</dbReference>
<dbReference type="PANTHER" id="PTHR11986">
    <property type="entry name" value="AMINOTRANSFERASE CLASS III"/>
    <property type="match status" value="1"/>
</dbReference>
<dbReference type="SUPFAM" id="SSF53383">
    <property type="entry name" value="PLP-dependent transferases"/>
    <property type="match status" value="1"/>
</dbReference>
<dbReference type="GO" id="GO:0042802">
    <property type="term" value="F:identical protein binding"/>
    <property type="evidence" value="ECO:0007669"/>
    <property type="project" value="TreeGrafter"/>
</dbReference>
<evidence type="ECO:0000256" key="4">
    <source>
        <dbReference type="ARBA" id="ARBA00022679"/>
    </source>
</evidence>
<dbReference type="InterPro" id="IPR005814">
    <property type="entry name" value="Aminotrans_3"/>
</dbReference>
<evidence type="ECO:0000256" key="2">
    <source>
        <dbReference type="ARBA" id="ARBA00008954"/>
    </source>
</evidence>
<dbReference type="InterPro" id="IPR015424">
    <property type="entry name" value="PyrdxlP-dep_Trfase"/>
</dbReference>
<dbReference type="PROSITE" id="PS00600">
    <property type="entry name" value="AA_TRANSFER_CLASS_3"/>
    <property type="match status" value="1"/>
</dbReference>
<keyword evidence="5" id="KW-0663">Pyridoxal phosphate</keyword>
<dbReference type="InterPro" id="IPR004632">
    <property type="entry name" value="4NH2But_aminotransferase_bac"/>
</dbReference>
<sequence length="448" mass="47687">MTTIVESTSSIAQERRVVTAIPGPQSQAMHARRAKVVPPGVGAALPVYIAEAHESIVVDIDGNQFIDFASGIGVTTIGHTDDAVVAAVAEQVARFTHTCFTVTPYEGYVRVAELLAEHTPGNHEKRTMLCNSGAEAIENAVKIARKFTGKNAIGVLDHAYHGRTNMTMAMNFKNSPYATGFGSLGTSVFRAPSSYPYLDGLSGEEAAERTIWYFEKQVGASDLAAIFAEPIQGEGGFMVPADGYLNRLQDWCHENNVVFVADEVQCGMARSGAYFASETFSLVPDLITVAKGIAGGMPLAGVVGRADIMDATHPGGLGGTFGGNPVSCAASIAVFEQIERHNLLGEAQRVEKTLMAGLRAMQEKHPMIGEVRGRGAMIAIELVEPGTKKPDAAAVKHLVDEGFQNGLLLLNAGTNYNVLRFLPNVRMSDDLIADALGVLDAACTSYRK</sequence>
<keyword evidence="3" id="KW-0032">Aminotransferase</keyword>
<dbReference type="GO" id="GO:0030170">
    <property type="term" value="F:pyridoxal phosphate binding"/>
    <property type="evidence" value="ECO:0007669"/>
    <property type="project" value="InterPro"/>
</dbReference>
<dbReference type="Gene3D" id="3.90.1150.10">
    <property type="entry name" value="Aspartate Aminotransferase, domain 1"/>
    <property type="match status" value="1"/>
</dbReference>
<organism evidence="6">
    <name type="scientific">freshwater metagenome</name>
    <dbReference type="NCBI Taxonomy" id="449393"/>
    <lineage>
        <taxon>unclassified sequences</taxon>
        <taxon>metagenomes</taxon>
        <taxon>ecological metagenomes</taxon>
    </lineage>
</organism>
<dbReference type="NCBIfam" id="TIGR00700">
    <property type="entry name" value="GABAtrnsam"/>
    <property type="match status" value="1"/>
</dbReference>
<comment type="cofactor">
    <cofactor evidence="1">
        <name>pyridoxal 5'-phosphate</name>
        <dbReference type="ChEBI" id="CHEBI:597326"/>
    </cofactor>
</comment>
<dbReference type="PANTHER" id="PTHR11986:SF79">
    <property type="entry name" value="ACETYLORNITHINE AMINOTRANSFERASE, MITOCHONDRIAL"/>
    <property type="match status" value="1"/>
</dbReference>
<protein>
    <submittedName>
        <fullName evidence="6">Unannotated protein</fullName>
    </submittedName>
</protein>
<name>A0A6J7EYJ8_9ZZZZ</name>
<dbReference type="GO" id="GO:0009448">
    <property type="term" value="P:gamma-aminobutyric acid metabolic process"/>
    <property type="evidence" value="ECO:0007669"/>
    <property type="project" value="InterPro"/>
</dbReference>
<reference evidence="6" key="1">
    <citation type="submission" date="2020-05" db="EMBL/GenBank/DDBJ databases">
        <authorList>
            <person name="Chiriac C."/>
            <person name="Salcher M."/>
            <person name="Ghai R."/>
            <person name="Kavagutti S V."/>
        </authorList>
    </citation>
    <scope>NUCLEOTIDE SEQUENCE</scope>
</reference>
<dbReference type="EMBL" id="CAFBMB010000005">
    <property type="protein sequence ID" value="CAB4888537.1"/>
    <property type="molecule type" value="Genomic_DNA"/>
</dbReference>
<dbReference type="InterPro" id="IPR049704">
    <property type="entry name" value="Aminotrans_3_PPA_site"/>
</dbReference>
<dbReference type="Pfam" id="PF00202">
    <property type="entry name" value="Aminotran_3"/>
    <property type="match status" value="1"/>
</dbReference>
<dbReference type="InterPro" id="IPR015421">
    <property type="entry name" value="PyrdxlP-dep_Trfase_major"/>
</dbReference>
<keyword evidence="4" id="KW-0808">Transferase</keyword>
<dbReference type="InterPro" id="IPR015422">
    <property type="entry name" value="PyrdxlP-dep_Trfase_small"/>
</dbReference>
<accession>A0A6J7EYJ8</accession>
<dbReference type="AlphaFoldDB" id="A0A6J7EYJ8"/>
<dbReference type="NCBIfam" id="NF004714">
    <property type="entry name" value="PRK06058.1"/>
    <property type="match status" value="1"/>
</dbReference>
<evidence type="ECO:0000256" key="5">
    <source>
        <dbReference type="ARBA" id="ARBA00022898"/>
    </source>
</evidence>
<evidence type="ECO:0000256" key="1">
    <source>
        <dbReference type="ARBA" id="ARBA00001933"/>
    </source>
</evidence>
<evidence type="ECO:0000313" key="6">
    <source>
        <dbReference type="EMBL" id="CAB4888537.1"/>
    </source>
</evidence>
<evidence type="ECO:0000256" key="3">
    <source>
        <dbReference type="ARBA" id="ARBA00022576"/>
    </source>
</evidence>
<proteinExistence type="inferred from homology"/>
<gene>
    <name evidence="6" type="ORF">UFOPK3516_00152</name>
</gene>
<dbReference type="Gene3D" id="3.40.640.10">
    <property type="entry name" value="Type I PLP-dependent aspartate aminotransferase-like (Major domain)"/>
    <property type="match status" value="1"/>
</dbReference>
<dbReference type="FunFam" id="3.40.640.10:FF:000013">
    <property type="entry name" value="4-aminobutyrate aminotransferase"/>
    <property type="match status" value="1"/>
</dbReference>
<dbReference type="InterPro" id="IPR050103">
    <property type="entry name" value="Class-III_PLP-dep_AT"/>
</dbReference>
<dbReference type="GO" id="GO:0034386">
    <property type="term" value="F:4-aminobutyrate:2-oxoglutarate transaminase activity"/>
    <property type="evidence" value="ECO:0007669"/>
    <property type="project" value="InterPro"/>
</dbReference>
<dbReference type="PIRSF" id="PIRSF000521">
    <property type="entry name" value="Transaminase_4ab_Lys_Orn"/>
    <property type="match status" value="1"/>
</dbReference>